<sequence length="40" mass="4651">MYDIFNIEYFDLSSLLISSIHIKLRNIMNALYGGWLDATV</sequence>
<name>A0A0A9GQX8_ARUDO</name>
<dbReference type="AlphaFoldDB" id="A0A0A9GQX8"/>
<reference evidence="1" key="1">
    <citation type="submission" date="2014-09" db="EMBL/GenBank/DDBJ databases">
        <authorList>
            <person name="Magalhaes I.L.F."/>
            <person name="Oliveira U."/>
            <person name="Santos F.R."/>
            <person name="Vidigal T.H.D.A."/>
            <person name="Brescovit A.D."/>
            <person name="Santos A.J."/>
        </authorList>
    </citation>
    <scope>NUCLEOTIDE SEQUENCE</scope>
    <source>
        <tissue evidence="1">Shoot tissue taken approximately 20 cm above the soil surface</tissue>
    </source>
</reference>
<protein>
    <submittedName>
        <fullName evidence="1">Uncharacterized protein</fullName>
    </submittedName>
</protein>
<proteinExistence type="predicted"/>
<evidence type="ECO:0000313" key="1">
    <source>
        <dbReference type="EMBL" id="JAE27545.1"/>
    </source>
</evidence>
<organism evidence="1">
    <name type="scientific">Arundo donax</name>
    <name type="common">Giant reed</name>
    <name type="synonym">Donax arundinaceus</name>
    <dbReference type="NCBI Taxonomy" id="35708"/>
    <lineage>
        <taxon>Eukaryota</taxon>
        <taxon>Viridiplantae</taxon>
        <taxon>Streptophyta</taxon>
        <taxon>Embryophyta</taxon>
        <taxon>Tracheophyta</taxon>
        <taxon>Spermatophyta</taxon>
        <taxon>Magnoliopsida</taxon>
        <taxon>Liliopsida</taxon>
        <taxon>Poales</taxon>
        <taxon>Poaceae</taxon>
        <taxon>PACMAD clade</taxon>
        <taxon>Arundinoideae</taxon>
        <taxon>Arundineae</taxon>
        <taxon>Arundo</taxon>
    </lineage>
</organism>
<dbReference type="EMBL" id="GBRH01170351">
    <property type="protein sequence ID" value="JAE27545.1"/>
    <property type="molecule type" value="Transcribed_RNA"/>
</dbReference>
<accession>A0A0A9GQX8</accession>
<reference evidence="1" key="2">
    <citation type="journal article" date="2015" name="Data Brief">
        <title>Shoot transcriptome of the giant reed, Arundo donax.</title>
        <authorList>
            <person name="Barrero R.A."/>
            <person name="Guerrero F.D."/>
            <person name="Moolhuijzen P."/>
            <person name="Goolsby J.A."/>
            <person name="Tidwell J."/>
            <person name="Bellgard S.E."/>
            <person name="Bellgard M.I."/>
        </authorList>
    </citation>
    <scope>NUCLEOTIDE SEQUENCE</scope>
    <source>
        <tissue evidence="1">Shoot tissue taken approximately 20 cm above the soil surface</tissue>
    </source>
</reference>